<evidence type="ECO:0000256" key="3">
    <source>
        <dbReference type="SAM" id="Phobius"/>
    </source>
</evidence>
<dbReference type="Gene3D" id="3.40.630.190">
    <property type="entry name" value="LCP protein"/>
    <property type="match status" value="1"/>
</dbReference>
<dbReference type="RefSeq" id="WP_143469519.1">
    <property type="nucleotide sequence ID" value="NZ_FYEZ01000001.1"/>
</dbReference>
<gene>
    <name evidence="5" type="ORF">SAMN05445756_1371</name>
</gene>
<protein>
    <submittedName>
        <fullName evidence="5">Transcriptional attenuator, LytR family</fullName>
    </submittedName>
</protein>
<dbReference type="Proteomes" id="UP000198122">
    <property type="component" value="Unassembled WGS sequence"/>
</dbReference>
<dbReference type="InterPro" id="IPR004474">
    <property type="entry name" value="LytR_CpsA_psr"/>
</dbReference>
<dbReference type="InterPro" id="IPR050922">
    <property type="entry name" value="LytR/CpsA/Psr_CW_biosynth"/>
</dbReference>
<evidence type="ECO:0000256" key="1">
    <source>
        <dbReference type="ARBA" id="ARBA00006068"/>
    </source>
</evidence>
<dbReference type="OrthoDB" id="3573673at2"/>
<feature type="transmembrane region" description="Helical" evidence="3">
    <location>
        <begin position="91"/>
        <end position="112"/>
    </location>
</feature>
<feature type="region of interest" description="Disordered" evidence="2">
    <location>
        <begin position="452"/>
        <end position="494"/>
    </location>
</feature>
<keyword evidence="3" id="KW-0472">Membrane</keyword>
<comment type="similarity">
    <text evidence="1">Belongs to the LytR/CpsA/Psr (LCP) family.</text>
</comment>
<feature type="compositionally biased region" description="Acidic residues" evidence="2">
    <location>
        <begin position="475"/>
        <end position="494"/>
    </location>
</feature>
<evidence type="ECO:0000313" key="5">
    <source>
        <dbReference type="EMBL" id="SNC65589.1"/>
    </source>
</evidence>
<feature type="transmembrane region" description="Helical" evidence="3">
    <location>
        <begin position="26"/>
        <end position="45"/>
    </location>
</feature>
<dbReference type="PANTHER" id="PTHR33392">
    <property type="entry name" value="POLYISOPRENYL-TEICHOIC ACID--PEPTIDOGLYCAN TEICHOIC ACID TRANSFERASE TAGU"/>
    <property type="match status" value="1"/>
</dbReference>
<evidence type="ECO:0000256" key="2">
    <source>
        <dbReference type="SAM" id="MobiDB-lite"/>
    </source>
</evidence>
<dbReference type="AlphaFoldDB" id="A0A212THR9"/>
<keyword evidence="6" id="KW-1185">Reference proteome</keyword>
<dbReference type="NCBIfam" id="TIGR00350">
    <property type="entry name" value="lytR_cpsA_psr"/>
    <property type="match status" value="1"/>
</dbReference>
<reference evidence="5 6" key="1">
    <citation type="submission" date="2017-06" db="EMBL/GenBank/DDBJ databases">
        <authorList>
            <person name="Kim H.J."/>
            <person name="Triplett B.A."/>
        </authorList>
    </citation>
    <scope>NUCLEOTIDE SEQUENCE [LARGE SCALE GENOMIC DNA]</scope>
    <source>
        <strain evidence="5 6">DSM 22179</strain>
    </source>
</reference>
<evidence type="ECO:0000313" key="6">
    <source>
        <dbReference type="Proteomes" id="UP000198122"/>
    </source>
</evidence>
<keyword evidence="3" id="KW-0812">Transmembrane</keyword>
<organism evidence="5 6">
    <name type="scientific">Kytococcus aerolatus</name>
    <dbReference type="NCBI Taxonomy" id="592308"/>
    <lineage>
        <taxon>Bacteria</taxon>
        <taxon>Bacillati</taxon>
        <taxon>Actinomycetota</taxon>
        <taxon>Actinomycetes</taxon>
        <taxon>Micrococcales</taxon>
        <taxon>Kytococcaceae</taxon>
        <taxon>Kytococcus</taxon>
    </lineage>
</organism>
<evidence type="ECO:0000259" key="4">
    <source>
        <dbReference type="Pfam" id="PF03816"/>
    </source>
</evidence>
<keyword evidence="3" id="KW-1133">Transmembrane helix</keyword>
<name>A0A212THR9_9MICO</name>
<feature type="transmembrane region" description="Helical" evidence="3">
    <location>
        <begin position="52"/>
        <end position="71"/>
    </location>
</feature>
<dbReference type="PANTHER" id="PTHR33392:SF6">
    <property type="entry name" value="POLYISOPRENYL-TEICHOIC ACID--PEPTIDOGLYCAN TEICHOIC ACID TRANSFERASE TAGU"/>
    <property type="match status" value="1"/>
</dbReference>
<feature type="transmembrane region" description="Helical" evidence="3">
    <location>
        <begin position="124"/>
        <end position="144"/>
    </location>
</feature>
<proteinExistence type="inferred from homology"/>
<dbReference type="EMBL" id="FYEZ01000001">
    <property type="protein sequence ID" value="SNC65589.1"/>
    <property type="molecule type" value="Genomic_DNA"/>
</dbReference>
<dbReference type="Pfam" id="PF03816">
    <property type="entry name" value="LytR_cpsA_psr"/>
    <property type="match status" value="1"/>
</dbReference>
<accession>A0A212THR9</accession>
<sequence length="494" mass="52744">MSTSIETTPHGASRGWSNGQRPPKTLGRAVGLTVLSGLVPGAGLLLTRAWRLGALALGALLLGGLVLLWRLQGSGLLNTAVGVATSRTQLWTIAIGLVLLTLLWLALIAFTARLARPAGLSTRGSAALTLVALLMSGLVLAPAAQALNLVAAHRKAVSTVFSEADTDGDEGGPAVGQEDPWADFDRVNLLMLGSDAADDRFGVRPDALMVMSIDPRTGHSVLIGIPRNLMNAPVPAGNPLHQLWPSGYDCGNECLINALWTEAAAHQELFGTQDNPGLVTTRDSIEGVVGLPIHHVVTVDLEGFEQLVDAMGGVEINVPERLPIGGKVENGQIVPGSIKGWIEPGTQHMDGYTALWYSRSRATTSDYDRMDRQRCMVGALVDQSSPLDLLRRYPAIAGALESNVWSDIPESDLRAWADLFLRIQDGRMKSLSLTNERIDTSDPDFAAIHRMVDRAINPPKPKKKPSTSTSSSESPSDEPTEQDVTEAEDMATTC</sequence>
<feature type="region of interest" description="Disordered" evidence="2">
    <location>
        <begin position="1"/>
        <end position="22"/>
    </location>
</feature>
<feature type="domain" description="Cell envelope-related transcriptional attenuator" evidence="4">
    <location>
        <begin position="204"/>
        <end position="384"/>
    </location>
</feature>